<keyword evidence="3" id="KW-1185">Reference proteome</keyword>
<comment type="caution">
    <text evidence="2">The sequence shown here is derived from an EMBL/GenBank/DDBJ whole genome shotgun (WGS) entry which is preliminary data.</text>
</comment>
<dbReference type="Proteomes" id="UP001589810">
    <property type="component" value="Unassembled WGS sequence"/>
</dbReference>
<reference evidence="2 3" key="1">
    <citation type="submission" date="2024-09" db="EMBL/GenBank/DDBJ databases">
        <authorList>
            <person name="Sun Q."/>
            <person name="Mori K."/>
        </authorList>
    </citation>
    <scope>NUCLEOTIDE SEQUENCE [LARGE SCALE GENOMIC DNA]</scope>
    <source>
        <strain evidence="2 3">TBRC 1432</strain>
    </source>
</reference>
<keyword evidence="1" id="KW-0472">Membrane</keyword>
<keyword evidence="1" id="KW-1133">Transmembrane helix</keyword>
<evidence type="ECO:0000313" key="2">
    <source>
        <dbReference type="EMBL" id="MFC0546712.1"/>
    </source>
</evidence>
<evidence type="ECO:0000313" key="3">
    <source>
        <dbReference type="Proteomes" id="UP001589810"/>
    </source>
</evidence>
<dbReference type="RefSeq" id="WP_273936961.1">
    <property type="nucleotide sequence ID" value="NZ_CP097263.1"/>
</dbReference>
<sequence>MKSTNIGTHPRKVASPGHSPKTTLLSITLDNLRDYISNASMAATTEAVLAVLAFAGLLSATLGEPAIRTGAIVATTACTVALFAFLTASKLHLLSRATTAERLIRDYCFALEERYHHSCQPRTWDHVIQIDARGNTVEEIECTIVAESDFVEFFSLWAGAAHTWPERFQGKVRFSVTTSTNGRKGGVRPRAVTHTWYQSAKIAITVHLASPLEQGNEASFNFRLYWPLKCVPLIRRHAAEDFVRIFSAPLKFLRYTVVLPQGHQARFDSIGLDDDLDCDLQTSVNENGQTQFTLTASDVPADHRIGMRLDLI</sequence>
<protein>
    <submittedName>
        <fullName evidence="2">Uncharacterized protein</fullName>
    </submittedName>
</protein>
<organism evidence="2 3">
    <name type="scientific">Kutzneria chonburiensis</name>
    <dbReference type="NCBI Taxonomy" id="1483604"/>
    <lineage>
        <taxon>Bacteria</taxon>
        <taxon>Bacillati</taxon>
        <taxon>Actinomycetota</taxon>
        <taxon>Actinomycetes</taxon>
        <taxon>Pseudonocardiales</taxon>
        <taxon>Pseudonocardiaceae</taxon>
        <taxon>Kutzneria</taxon>
    </lineage>
</organism>
<feature type="transmembrane region" description="Helical" evidence="1">
    <location>
        <begin position="41"/>
        <end position="60"/>
    </location>
</feature>
<proteinExistence type="predicted"/>
<gene>
    <name evidence="2" type="ORF">ACFFH7_34750</name>
</gene>
<evidence type="ECO:0000256" key="1">
    <source>
        <dbReference type="SAM" id="Phobius"/>
    </source>
</evidence>
<name>A0ABV6N2C2_9PSEU</name>
<dbReference type="EMBL" id="JBHLUD010000013">
    <property type="protein sequence ID" value="MFC0546712.1"/>
    <property type="molecule type" value="Genomic_DNA"/>
</dbReference>
<feature type="transmembrane region" description="Helical" evidence="1">
    <location>
        <begin position="66"/>
        <end position="86"/>
    </location>
</feature>
<accession>A0ABV6N2C2</accession>
<keyword evidence="1" id="KW-0812">Transmembrane</keyword>